<organism evidence="1 2">
    <name type="scientific">Solilutibacter oculi</name>
    <dbReference type="NCBI Taxonomy" id="2698682"/>
    <lineage>
        <taxon>Bacteria</taxon>
        <taxon>Pseudomonadati</taxon>
        <taxon>Pseudomonadota</taxon>
        <taxon>Gammaproteobacteria</taxon>
        <taxon>Lysobacterales</taxon>
        <taxon>Lysobacteraceae</taxon>
        <taxon>Solilutibacter</taxon>
    </lineage>
</organism>
<protein>
    <submittedName>
        <fullName evidence="1">Uncharacterized protein</fullName>
    </submittedName>
</protein>
<dbReference type="KEGG" id="lue:DCD74_02475"/>
<dbReference type="EMBL" id="CP029556">
    <property type="protein sequence ID" value="AXA83709.1"/>
    <property type="molecule type" value="Genomic_DNA"/>
</dbReference>
<name>A0A344J3U9_9GAMM</name>
<dbReference type="PIRSF" id="PIRSF016624">
    <property type="entry name" value="Mu_prophg_I"/>
    <property type="match status" value="1"/>
</dbReference>
<evidence type="ECO:0000313" key="2">
    <source>
        <dbReference type="Proteomes" id="UP000251842"/>
    </source>
</evidence>
<dbReference type="RefSeq" id="WP_112925925.1">
    <property type="nucleotide sequence ID" value="NZ_CP029556.1"/>
</dbReference>
<dbReference type="OrthoDB" id="2043985at2"/>
<keyword evidence="2" id="KW-1185">Reference proteome</keyword>
<accession>A0A344J3U9</accession>
<dbReference type="AlphaFoldDB" id="A0A344J3U9"/>
<dbReference type="Pfam" id="PF10123">
    <property type="entry name" value="Mu-like_Pro"/>
    <property type="match status" value="1"/>
</dbReference>
<dbReference type="Proteomes" id="UP000251842">
    <property type="component" value="Chromosome"/>
</dbReference>
<reference evidence="2" key="1">
    <citation type="submission" date="2018-05" db="EMBL/GenBank/DDBJ databases">
        <title>Luteimonas pekinense sp. nov., isolated from human Meibomian gland secretions, Beijing, China.</title>
        <authorList>
            <person name="Wen T."/>
            <person name="Bai H."/>
            <person name="Lv H."/>
        </authorList>
    </citation>
    <scope>NUCLEOTIDE SEQUENCE [LARGE SCALE GENOMIC DNA]</scope>
    <source>
        <strain evidence="2">83-4</strain>
    </source>
</reference>
<sequence>MPRIALNAELTLENGQAPEWVEVIPAPDADGYVAGRDGRRWRWDAEAQNSVMAAFNERGIELVMDWEHATQRRAQNGDDAPAAAWHPELEIRDGALLARTNWTPRAKAQVENREYRFLSPVFDYAKDTLRIVRMVSVGLTNTPNLRLQALNSEEETAMNRSAMLAAAISAVLGLGADATDDAIAQGINKMQDDLKTAQAANGEQPSLDRYVPRGDYDNLVTRAQNAEQALKDRDTADHKKAVDDAIDGALKAGKITPATEDYHRAACSDAEGLERFKAFVGAAVAVGDDTKLGGRKPAGQSTALNAEQKDACRLLGISEADFIAELDGDKETK</sequence>
<dbReference type="InterPro" id="IPR012106">
    <property type="entry name" value="Phage_Mu_Gp1"/>
</dbReference>
<gene>
    <name evidence="1" type="ORF">DCD74_02475</name>
</gene>
<proteinExistence type="predicted"/>
<evidence type="ECO:0000313" key="1">
    <source>
        <dbReference type="EMBL" id="AXA83709.1"/>
    </source>
</evidence>